<gene>
    <name evidence="1" type="ORF">Bfra_008085</name>
</gene>
<reference evidence="1 2" key="1">
    <citation type="journal article" date="2020" name="Phytopathology">
        <title>A high-quality genome resource of Botrytis fragariae, a new and rapidly spreading fungal pathogen causing strawberry gray mold in the U.S.A.</title>
        <authorList>
            <person name="Wu Y."/>
            <person name="Saski C.A."/>
            <person name="Schnabel G."/>
            <person name="Xiao S."/>
            <person name="Hu M."/>
        </authorList>
    </citation>
    <scope>NUCLEOTIDE SEQUENCE [LARGE SCALE GENOMIC DNA]</scope>
    <source>
        <strain evidence="1 2">BVB16</strain>
    </source>
</reference>
<protein>
    <submittedName>
        <fullName evidence="1">Uncharacterized protein</fullName>
    </submittedName>
</protein>
<dbReference type="AlphaFoldDB" id="A0A8H6AQ70"/>
<dbReference type="GeneID" id="59262142"/>
<evidence type="ECO:0000313" key="2">
    <source>
        <dbReference type="Proteomes" id="UP000531561"/>
    </source>
</evidence>
<sequence length="212" mass="24356">MHIEAVFCTICGRVNVAENRTSIPGGLRSPDCKNMSCYQTPLSGKYGSMRIRPESRELSTSSQQKISQLFLDLKLSSPSSTTTSLETSSDVVFDLKHSIDNISVLRPCQFVCGDYKWGHFRQHCAKEYRTGETCGMKLVMTTYQSHEKCKICTKIETKWGRIQKEQERVLRWKKENGKSRQHSIEASEEKIRDLQQEVNNLEWQRSQNALAL</sequence>
<dbReference type="RefSeq" id="XP_037190513.1">
    <property type="nucleotide sequence ID" value="XM_037338450.1"/>
</dbReference>
<accession>A0A8H6AQ70</accession>
<keyword evidence="2" id="KW-1185">Reference proteome</keyword>
<dbReference type="EMBL" id="JABFCT010000012">
    <property type="protein sequence ID" value="KAF5871566.1"/>
    <property type="molecule type" value="Genomic_DNA"/>
</dbReference>
<dbReference type="Proteomes" id="UP000531561">
    <property type="component" value="Unassembled WGS sequence"/>
</dbReference>
<dbReference type="OrthoDB" id="5015991at2759"/>
<evidence type="ECO:0000313" key="1">
    <source>
        <dbReference type="EMBL" id="KAF5871566.1"/>
    </source>
</evidence>
<proteinExistence type="predicted"/>
<name>A0A8H6AQ70_9HELO</name>
<organism evidence="1 2">
    <name type="scientific">Botrytis fragariae</name>
    <dbReference type="NCBI Taxonomy" id="1964551"/>
    <lineage>
        <taxon>Eukaryota</taxon>
        <taxon>Fungi</taxon>
        <taxon>Dikarya</taxon>
        <taxon>Ascomycota</taxon>
        <taxon>Pezizomycotina</taxon>
        <taxon>Leotiomycetes</taxon>
        <taxon>Helotiales</taxon>
        <taxon>Sclerotiniaceae</taxon>
        <taxon>Botrytis</taxon>
    </lineage>
</organism>
<comment type="caution">
    <text evidence="1">The sequence shown here is derived from an EMBL/GenBank/DDBJ whole genome shotgun (WGS) entry which is preliminary data.</text>
</comment>